<gene>
    <name evidence="1" type="ORF">MOC_5547</name>
</gene>
<sequence>MAKRPMTLDLFTTLDIVDDDVSAVVDAYLADPTPGSVAFGDGFRIDPAVAVASHPFARTLIDQPWADTGLRRAAIRAAILLAEPERV</sequence>
<reference evidence="1 2" key="1">
    <citation type="journal article" date="2014" name="PLoS ONE">
        <title>Genome Information of Methylobacterium oryzae, a Plant-Probiotic Methylotroph in the Phyllosphere.</title>
        <authorList>
            <person name="Kwak M.J."/>
            <person name="Jeong H."/>
            <person name="Madhaiyan M."/>
            <person name="Lee Y."/>
            <person name="Sa T.M."/>
            <person name="Oh T.K."/>
            <person name="Kim J.F."/>
        </authorList>
    </citation>
    <scope>NUCLEOTIDE SEQUENCE [LARGE SCALE GENOMIC DNA]</scope>
    <source>
        <strain evidence="1 2">CBMB20</strain>
    </source>
</reference>
<dbReference type="STRING" id="693986.MOC_5547"/>
<accession>A0A089P0V1</accession>
<evidence type="ECO:0000313" key="1">
    <source>
        <dbReference type="EMBL" id="AIQ93302.1"/>
    </source>
</evidence>
<dbReference type="EMBL" id="CP003811">
    <property type="protein sequence ID" value="AIQ93302.1"/>
    <property type="molecule type" value="Genomic_DNA"/>
</dbReference>
<dbReference type="HOGENOM" id="CLU_143449_1_0_5"/>
<dbReference type="KEGG" id="mor:MOC_5547"/>
<organism evidence="1 2">
    <name type="scientific">Methylobacterium oryzae CBMB20</name>
    <dbReference type="NCBI Taxonomy" id="693986"/>
    <lineage>
        <taxon>Bacteria</taxon>
        <taxon>Pseudomonadati</taxon>
        <taxon>Pseudomonadota</taxon>
        <taxon>Alphaproteobacteria</taxon>
        <taxon>Hyphomicrobiales</taxon>
        <taxon>Methylobacteriaceae</taxon>
        <taxon>Methylobacterium</taxon>
    </lineage>
</organism>
<name>A0A089P0V1_9HYPH</name>
<evidence type="ECO:0000313" key="2">
    <source>
        <dbReference type="Proteomes" id="UP000029492"/>
    </source>
</evidence>
<protein>
    <submittedName>
        <fullName evidence="1">Protein of unassigned function</fullName>
    </submittedName>
</protein>
<dbReference type="AlphaFoldDB" id="A0A089P0V1"/>
<keyword evidence="2" id="KW-1185">Reference proteome</keyword>
<proteinExistence type="predicted"/>
<dbReference type="Proteomes" id="UP000029492">
    <property type="component" value="Chromosome"/>
</dbReference>